<dbReference type="InterPro" id="IPR040151">
    <property type="entry name" value="Gfd2/YDR514C-like"/>
</dbReference>
<dbReference type="InterPro" id="IPR036397">
    <property type="entry name" value="RNaseH_sf"/>
</dbReference>
<gene>
    <name evidence="3" type="ORF">RRF57_012400</name>
</gene>
<protein>
    <recommendedName>
        <fullName evidence="2">Gfd2/YDR514C-like C-terminal domain-containing protein</fullName>
    </recommendedName>
</protein>
<evidence type="ECO:0000259" key="2">
    <source>
        <dbReference type="Pfam" id="PF21762"/>
    </source>
</evidence>
<name>A0AAN7UWF1_9PEZI</name>
<organism evidence="3 4">
    <name type="scientific">Xylaria bambusicola</name>
    <dbReference type="NCBI Taxonomy" id="326684"/>
    <lineage>
        <taxon>Eukaryota</taxon>
        <taxon>Fungi</taxon>
        <taxon>Dikarya</taxon>
        <taxon>Ascomycota</taxon>
        <taxon>Pezizomycotina</taxon>
        <taxon>Sordariomycetes</taxon>
        <taxon>Xylariomycetidae</taxon>
        <taxon>Xylariales</taxon>
        <taxon>Xylariaceae</taxon>
        <taxon>Xylaria</taxon>
    </lineage>
</organism>
<proteinExistence type="predicted"/>
<dbReference type="AlphaFoldDB" id="A0AAN7UWF1"/>
<dbReference type="PANTHER" id="PTHR28083:SF1">
    <property type="entry name" value="GOOD FOR FULL DBP5 ACTIVITY PROTEIN 2"/>
    <property type="match status" value="1"/>
</dbReference>
<accession>A0AAN7UWF1</accession>
<dbReference type="GO" id="GO:0005634">
    <property type="term" value="C:nucleus"/>
    <property type="evidence" value="ECO:0007669"/>
    <property type="project" value="TreeGrafter"/>
</dbReference>
<keyword evidence="4" id="KW-1185">Reference proteome</keyword>
<comment type="caution">
    <text evidence="3">The sequence shown here is derived from an EMBL/GenBank/DDBJ whole genome shotgun (WGS) entry which is preliminary data.</text>
</comment>
<evidence type="ECO:0000313" key="4">
    <source>
        <dbReference type="Proteomes" id="UP001305414"/>
    </source>
</evidence>
<dbReference type="GO" id="GO:0003676">
    <property type="term" value="F:nucleic acid binding"/>
    <property type="evidence" value="ECO:0007669"/>
    <property type="project" value="InterPro"/>
</dbReference>
<dbReference type="Pfam" id="PF21762">
    <property type="entry name" value="DEDDh_C"/>
    <property type="match status" value="1"/>
</dbReference>
<feature type="region of interest" description="Disordered" evidence="1">
    <location>
        <begin position="503"/>
        <end position="552"/>
    </location>
</feature>
<dbReference type="SUPFAM" id="SSF53098">
    <property type="entry name" value="Ribonuclease H-like"/>
    <property type="match status" value="1"/>
</dbReference>
<feature type="domain" description="Gfd2/YDR514C-like C-terminal" evidence="2">
    <location>
        <begin position="312"/>
        <end position="494"/>
    </location>
</feature>
<sequence length="552" mass="62592">MEMTSDARTYWDPDDSDDEINISMIPKATAPVHPPCKEDSDSLCPTLTDSSCLAPLPGPPIEDSTEAPATFDTFNPMGPVFGDMSEKGTPFIPWKLVRGYPRMYIGMKKKNQQQIIEVFKEALLEDRDWDVFAQCDPTTSKMGNFPLILVPTIQFEQFLGSINNRVDEELSIPKGKAGELFSLTFGEWDTPRPRFLGRAKNANSIDRLETRSHTLPANDLGHLTHACYQMYRDKMDEIYSSLTNAKNQKKRERALKKRLQRNKDSGRMLKRVQRYLGLRQATSHVAPNGSKPHQPWNIWKPAPFKARESVRFVCVDIEAYEKDDRTITEVGLAILDTEDLIDTSPGENGEGWHSLIQPYHLRTHEHRYLVNSEYLQGCPDAFNFGESQFVPLKEIHEVVGKIIGDKESGDQRPVIIVGHEIQADLKFLLKIGYNPWSEPLIIDEVDTRDLFQRIRRSTDIRGLETMCTELGIFGKNYHNGGNDAVYTLQAMIAMAIKRTVEGSGRKEGSFTPGIDEWSDGEIDDGGCPKRSAPPIETTRASHSEGKYWNIRR</sequence>
<dbReference type="Gene3D" id="3.30.420.10">
    <property type="entry name" value="Ribonuclease H-like superfamily/Ribonuclease H"/>
    <property type="match status" value="1"/>
</dbReference>
<reference evidence="3 4" key="1">
    <citation type="submission" date="2023-10" db="EMBL/GenBank/DDBJ databases">
        <title>Draft genome sequence of Xylaria bambusicola isolate GMP-LS, the root and basal stem rot pathogen of sugarcane in Indonesia.</title>
        <authorList>
            <person name="Selvaraj P."/>
            <person name="Muralishankar V."/>
            <person name="Muruganantham S."/>
            <person name="Sp S."/>
            <person name="Haryani S."/>
            <person name="Lau K.J.X."/>
            <person name="Naqvi N.I."/>
        </authorList>
    </citation>
    <scope>NUCLEOTIDE SEQUENCE [LARGE SCALE GENOMIC DNA]</scope>
    <source>
        <strain evidence="3">GMP-LS</strain>
    </source>
</reference>
<dbReference type="Proteomes" id="UP001305414">
    <property type="component" value="Unassembled WGS sequence"/>
</dbReference>
<dbReference type="PANTHER" id="PTHR28083">
    <property type="entry name" value="GOOD FOR FULL DBP5 ACTIVITY PROTEIN 2"/>
    <property type="match status" value="1"/>
</dbReference>
<dbReference type="InterPro" id="IPR048519">
    <property type="entry name" value="Gfd2/YDR514C-like_C"/>
</dbReference>
<evidence type="ECO:0000256" key="1">
    <source>
        <dbReference type="SAM" id="MobiDB-lite"/>
    </source>
</evidence>
<evidence type="ECO:0000313" key="3">
    <source>
        <dbReference type="EMBL" id="KAK5636688.1"/>
    </source>
</evidence>
<dbReference type="EMBL" id="JAWHQM010000075">
    <property type="protein sequence ID" value="KAK5636688.1"/>
    <property type="molecule type" value="Genomic_DNA"/>
</dbReference>
<dbReference type="InterPro" id="IPR012337">
    <property type="entry name" value="RNaseH-like_sf"/>
</dbReference>